<name>A0A931BG51_9ACTN</name>
<protein>
    <submittedName>
        <fullName evidence="1">Uncharacterized protein</fullName>
    </submittedName>
</protein>
<accession>A0A931BG51</accession>
<organism evidence="1 2">
    <name type="scientific">Streptacidiphilus fuscans</name>
    <dbReference type="NCBI Taxonomy" id="2789292"/>
    <lineage>
        <taxon>Bacteria</taxon>
        <taxon>Bacillati</taxon>
        <taxon>Actinomycetota</taxon>
        <taxon>Actinomycetes</taxon>
        <taxon>Kitasatosporales</taxon>
        <taxon>Streptomycetaceae</taxon>
        <taxon>Streptacidiphilus</taxon>
    </lineage>
</organism>
<gene>
    <name evidence="1" type="ORF">I2501_32975</name>
</gene>
<reference evidence="1" key="1">
    <citation type="submission" date="2020-11" db="EMBL/GenBank/DDBJ databases">
        <title>Isolation and identification of active actinomycetes.</title>
        <authorList>
            <person name="Yu B."/>
        </authorList>
    </citation>
    <scope>NUCLEOTIDE SEQUENCE</scope>
    <source>
        <strain evidence="1">NEAU-YB345</strain>
    </source>
</reference>
<proteinExistence type="predicted"/>
<sequence length="270" mass="28336">MHDGGPTSDQNQPDGDERWNVTLDDDFVKAATIVEGARGGSDGDAPQKRDWPRNLALALAAAALTFFVFKVVQPAPDTTDSRAGGTATATASVAGAAAADRPQIPLAQAFPAEVSAGGAVYTKVGTATMGSCTQPDSVGPRLIAMIKEGKGCVGEQIALYKDKQDDHFNLAIFTMKDPKDTVRLVTELTMAFDDFEVGAQAPPPASGLRTLPQDSSMVQAFIGNGRAMVAALGQWSDGRATDLQALEDRVSALQEAIGKNVFAYESHRPA</sequence>
<comment type="caution">
    <text evidence="1">The sequence shown here is derived from an EMBL/GenBank/DDBJ whole genome shotgun (WGS) entry which is preliminary data.</text>
</comment>
<dbReference type="EMBL" id="JADPRT010000018">
    <property type="protein sequence ID" value="MBF9072840.1"/>
    <property type="molecule type" value="Genomic_DNA"/>
</dbReference>
<evidence type="ECO:0000313" key="2">
    <source>
        <dbReference type="Proteomes" id="UP000657385"/>
    </source>
</evidence>
<dbReference type="RefSeq" id="WP_196197985.1">
    <property type="nucleotide sequence ID" value="NZ_JADPRT010000018.1"/>
</dbReference>
<keyword evidence="2" id="KW-1185">Reference proteome</keyword>
<evidence type="ECO:0000313" key="1">
    <source>
        <dbReference type="EMBL" id="MBF9072840.1"/>
    </source>
</evidence>
<dbReference type="AlphaFoldDB" id="A0A931BG51"/>
<dbReference type="Proteomes" id="UP000657385">
    <property type="component" value="Unassembled WGS sequence"/>
</dbReference>